<evidence type="ECO:0000313" key="5">
    <source>
        <dbReference type="EMBL" id="KAK3274992.1"/>
    </source>
</evidence>
<feature type="compositionally biased region" description="Basic and acidic residues" evidence="3">
    <location>
        <begin position="2185"/>
        <end position="2201"/>
    </location>
</feature>
<evidence type="ECO:0000256" key="1">
    <source>
        <dbReference type="PROSITE-ProRule" id="PRU00023"/>
    </source>
</evidence>
<dbReference type="EMBL" id="LGRX02007451">
    <property type="protein sequence ID" value="KAK3274992.1"/>
    <property type="molecule type" value="Genomic_DNA"/>
</dbReference>
<feature type="region of interest" description="Disordered" evidence="3">
    <location>
        <begin position="1654"/>
        <end position="1674"/>
    </location>
</feature>
<feature type="domain" description="AAA+ ATPase" evidence="4">
    <location>
        <begin position="1408"/>
        <end position="1590"/>
    </location>
</feature>
<feature type="coiled-coil region" evidence="2">
    <location>
        <begin position="1241"/>
        <end position="1287"/>
    </location>
</feature>
<feature type="repeat" description="ANK" evidence="1">
    <location>
        <begin position="2328"/>
        <end position="2360"/>
    </location>
</feature>
<accession>A0AAE0GBK5</accession>
<keyword evidence="2" id="KW-0175">Coiled coil</keyword>
<feature type="compositionally biased region" description="Polar residues" evidence="3">
    <location>
        <begin position="2163"/>
        <end position="2175"/>
    </location>
</feature>
<evidence type="ECO:0000313" key="6">
    <source>
        <dbReference type="Proteomes" id="UP001190700"/>
    </source>
</evidence>
<dbReference type="PROSITE" id="PS50088">
    <property type="entry name" value="ANK_REPEAT"/>
    <property type="match status" value="1"/>
</dbReference>
<dbReference type="SUPFAM" id="SSF48403">
    <property type="entry name" value="Ankyrin repeat"/>
    <property type="match status" value="1"/>
</dbReference>
<evidence type="ECO:0000259" key="4">
    <source>
        <dbReference type="SMART" id="SM00382"/>
    </source>
</evidence>
<dbReference type="InterPro" id="IPR027417">
    <property type="entry name" value="P-loop_NTPase"/>
</dbReference>
<dbReference type="SMART" id="SM00248">
    <property type="entry name" value="ANK"/>
    <property type="match status" value="1"/>
</dbReference>
<gene>
    <name evidence="5" type="ORF">CYMTET_16857</name>
</gene>
<feature type="region of interest" description="Disordered" evidence="3">
    <location>
        <begin position="1209"/>
        <end position="1237"/>
    </location>
</feature>
<protein>
    <recommendedName>
        <fullName evidence="4">AAA+ ATPase domain-containing protein</fullName>
    </recommendedName>
</protein>
<organism evidence="5 6">
    <name type="scientific">Cymbomonas tetramitiformis</name>
    <dbReference type="NCBI Taxonomy" id="36881"/>
    <lineage>
        <taxon>Eukaryota</taxon>
        <taxon>Viridiplantae</taxon>
        <taxon>Chlorophyta</taxon>
        <taxon>Pyramimonadophyceae</taxon>
        <taxon>Pyramimonadales</taxon>
        <taxon>Pyramimonadaceae</taxon>
        <taxon>Cymbomonas</taxon>
    </lineage>
</organism>
<reference evidence="5 6" key="1">
    <citation type="journal article" date="2015" name="Genome Biol. Evol.">
        <title>Comparative Genomics of a Bacterivorous Green Alga Reveals Evolutionary Causalities and Consequences of Phago-Mixotrophic Mode of Nutrition.</title>
        <authorList>
            <person name="Burns J.A."/>
            <person name="Paasch A."/>
            <person name="Narechania A."/>
            <person name="Kim E."/>
        </authorList>
    </citation>
    <scope>NUCLEOTIDE SEQUENCE [LARGE SCALE GENOMIC DNA]</scope>
    <source>
        <strain evidence="5 6">PLY_AMNH</strain>
    </source>
</reference>
<proteinExistence type="predicted"/>
<sequence length="2609" mass="280552">MGCGTSVPADRGVQPVAYSKQSSGDAAVPTPPGRQPPGQIKRLPESGDEAAELNLPESQPPAHIKRLPESGDEANEINLPESQPPAQIKSLLECAFQMKLAERAAGDLKDLADRGAELPQALGKRGRKQQATVANELRSVRRLTDTVAHATALRALAPLGQTSERGGFEGDVIKDVVTSLIDTSARCAKSSELRGRLICVLRCTERLLTAAMASPRLPGQVIASWQAKLGALRKVCAQLQAPSRDEEGVLGGAVLELTLTRLETRLVQLPRTDTADKMAAAGANVVVGLCKSFLMMKLDDNLVTGLKQAAGLAADATRKGMTKQCFTELALMDQLAVLTGGLPAEAVSAEAVNEVMCYLEHLQARHFHLTEGGEWGPTAGRWEPKAAFAELLAEVALGALPPAMLWRICVGDEHFIGLSGLMSLGVSTAWRCREPAMLRLTRWAEMLLPPSTSSLSEWQDEGLRILSSELRQVAEEAAVRLTAASSELVSTSLKHASGSAAARLQALSARLREPRCRREAQELLARGGDTVDSLRRILLDTAGAAEAAAPVCGQASKLLCALGAGSAGSLHSAFSILWSMLERRICIQLLGVEGRGVVPGTEIRRRTLSERLRERLREPSADLRGWLGLAVQQQPPAPTGLRDWGALVAAAPGLEAVLAGVVHPPREVVRAVRVTLERGAAMLAAFLKLHAAPRAAPTSESDRAPTGFASDQLLQLLRRCTRCCELLDAAVAAAEPRWDEALQTACCEAAQNGATCNLDSGETWAGLDEVVEKMVADTVGILLPEVEGVESEAEAKGRQEAGKQAERFVEAEVKGVAKRVEQKLATEAEVKGVDGLLRELKSELEKIAQGLGGADVNPPSGKTQAAGAPELTPLVEAQAVHADLARRMLEDLARHARQCAEALELHGKAPPGPAQLVLECVSVLDQLEQSLPEEPLAGGAGDHLARNLLRMEAAGLDLAAQRASTSPRIAEVTSSELPAAESPVTAGIGCILGLCGGLLALTDAQLPPMDPATAPFTECLAKEALGAVQHVAEAQEALVKSAKDGVAGVVQDTASAMKVEAVALLEAAGARCKSAAAAAQAVGVTCGAIASPMLGLVGEVARSYQAGRPSEVWRVREAAAVGVMCALHGLLRRADLLRVAAAAAAGDAEGTKPTQRETMLEESEEIERVRAALQSNVMRCWSFEPFSAVRAVLAGGDALAAELNASRAVTAEEQGPEEDAEAAAAQEDRREAWSRAQGKVKQEVEARLRSLAERQREADQATDVLQKQELLARCHEEQAALAQASRNVHDLGTALGVLVGFLSGMDAKLDGLSQNLDELQAGVRVLGADLKRLVGRPVLEELAEQRDRRRLERCRLREVVYIRAQGVRADVEGKFVLDVKTTPEHPKGSNPPVDLLREVCEQFLQSDEVNLLLLSGPAGAGKSTFVEVLEHFLESEFAEEQQGKAGAEVCLLKVSLPTLQNPLADLFGEALRKKGLREAQIHELRDLTRAGTVRLIFLLDAYDELPSQFLFKNLYMSNNLEQYRVQAQATTSGTVAVGDGGSSPEGKIDASKGELGPAYPKVIVTTRTELLSRDAEYERSFVPVEMDNPGKASITHARESFLELRIAPFNDQVDPYIHAKVALEVRRELARKFGDFEPLSKQEADGLEKSALAAWAPSSPGPTLGAGEHPQEPPQTQALVHAACQAVMASGEGRRSHERIVNYAKQIPSRPTVAAEAREGLQLAWVLTGALRRKPADLHEALRKFSKELTEADDVRKVWLYRDYRKAFDAIPELKELTTTPFMVEIVTEILPKLSEMQCTDAFIKARLLLLLQEDAAQTVWGGISRWRGRHPRDSVLEQVREALDGNTTEKEGAAPSGLAALAKLAEEVAELLRAKGLLLKQPKLVEIACEQVAAKRKAGGNMLHATWSRWRAGWRTAGALKSATAWMPGGGKAADVGKTETLGQNSVTPEDGAMHDAVEEVLDDLLQHTEYENEVEDTICSTGIPYMLKSALRRPKVRRSHIYAMFTTRYVEREARKALARGTVDADTVVREGKEYAQRLALTMVSENVTKVPMASSSELFHEESVWDLFLRGGGELRTAAQKAAPVKCDGGMLAFIHKTVQEYLCAASLRAALRAALIDLAVPLEQLEERLQSAEEPSAPGSTEGAGAGEGLQPSERTDATVRSTQPGTSTTAPGAGDLPEAPQRDQRQKNQSEETRAEKALQRVAERLLKSGWAQVELQEEDVVRDFLTDLFLDDVQFAAEIGFVAGWSQQPFDNAGQVGKEGYRADLLRRNVSALLGGALPKRTGGMLLHAAAADGSYFAVARILEIRKRGHAPHGLLEQRDDEGRTPLCCAAQSGHVQVAAALLAAGARRDARSKLRPQLRGLSVKQSALVDGRSHSVKSDQSATDYDHWVVGVPAAAPVEGRWRFEVKLELQRHSLWDRYPTEARYIGVGYSIGWSAGDVKRAAWSVVPGYAKYKEWEGIPSDQWKEAFAKQGHHVGLNHWSFGLHSSGTWRSATMPALASAGGSGSSVDPLVLGDEASLGSGHLSIGMLLDCGQQMVYVAVGRDSDWRGVAQKWDAKRTPVFPALSCYGFIGEMVDACGTRVDCVDVLDGQDRPPVWMPAWT</sequence>
<keyword evidence="1" id="KW-0040">ANK repeat</keyword>
<dbReference type="SMART" id="SM00382">
    <property type="entry name" value="AAA"/>
    <property type="match status" value="1"/>
</dbReference>
<comment type="caution">
    <text evidence="5">The sequence shown here is derived from an EMBL/GenBank/DDBJ whole genome shotgun (WGS) entry which is preliminary data.</text>
</comment>
<dbReference type="InterPro" id="IPR003593">
    <property type="entry name" value="AAA+_ATPase"/>
</dbReference>
<dbReference type="Gene3D" id="1.25.40.20">
    <property type="entry name" value="Ankyrin repeat-containing domain"/>
    <property type="match status" value="1"/>
</dbReference>
<evidence type="ECO:0000256" key="2">
    <source>
        <dbReference type="SAM" id="Coils"/>
    </source>
</evidence>
<keyword evidence="6" id="KW-1185">Reference proteome</keyword>
<dbReference type="Pfam" id="PF00023">
    <property type="entry name" value="Ank"/>
    <property type="match status" value="1"/>
</dbReference>
<feature type="region of interest" description="Disordered" evidence="3">
    <location>
        <begin position="2133"/>
        <end position="2201"/>
    </location>
</feature>
<dbReference type="Proteomes" id="UP001190700">
    <property type="component" value="Unassembled WGS sequence"/>
</dbReference>
<dbReference type="SUPFAM" id="SSF52540">
    <property type="entry name" value="P-loop containing nucleoside triphosphate hydrolases"/>
    <property type="match status" value="1"/>
</dbReference>
<evidence type="ECO:0000256" key="3">
    <source>
        <dbReference type="SAM" id="MobiDB-lite"/>
    </source>
</evidence>
<dbReference type="InterPro" id="IPR002110">
    <property type="entry name" value="Ankyrin_rpt"/>
</dbReference>
<dbReference type="Gene3D" id="3.40.50.300">
    <property type="entry name" value="P-loop containing nucleotide triphosphate hydrolases"/>
    <property type="match status" value="1"/>
</dbReference>
<feature type="region of interest" description="Disordered" evidence="3">
    <location>
        <begin position="1"/>
        <end position="68"/>
    </location>
</feature>
<dbReference type="InterPro" id="IPR036770">
    <property type="entry name" value="Ankyrin_rpt-contain_sf"/>
</dbReference>
<name>A0AAE0GBK5_9CHLO</name>
<dbReference type="PROSITE" id="PS50297">
    <property type="entry name" value="ANK_REP_REGION"/>
    <property type="match status" value="1"/>
</dbReference>